<dbReference type="Proteomes" id="UP000193964">
    <property type="component" value="Unassembled WGS sequence"/>
</dbReference>
<name>A0A1X2F5E5_9MYCO</name>
<evidence type="ECO:0000259" key="3">
    <source>
        <dbReference type="SMART" id="SM00903"/>
    </source>
</evidence>
<dbReference type="PANTHER" id="PTHR30466">
    <property type="entry name" value="FLAVIN REDUCTASE"/>
    <property type="match status" value="1"/>
</dbReference>
<reference evidence="4 5" key="1">
    <citation type="submission" date="2016-01" db="EMBL/GenBank/DDBJ databases">
        <title>The new phylogeny of the genus Mycobacterium.</title>
        <authorList>
            <person name="Tarcisio F."/>
            <person name="Conor M."/>
            <person name="Antonella G."/>
            <person name="Elisabetta G."/>
            <person name="Giulia F.S."/>
            <person name="Sara T."/>
            <person name="Anna F."/>
            <person name="Clotilde B."/>
            <person name="Roberto B."/>
            <person name="Veronica D.S."/>
            <person name="Fabio R."/>
            <person name="Monica P."/>
            <person name="Olivier J."/>
            <person name="Enrico T."/>
            <person name="Nicola S."/>
        </authorList>
    </citation>
    <scope>NUCLEOTIDE SEQUENCE [LARGE SCALE GENOMIC DNA]</scope>
    <source>
        <strain evidence="4 5">ATCC 700010</strain>
    </source>
</reference>
<dbReference type="EMBL" id="LQQA01000018">
    <property type="protein sequence ID" value="ORX13637.1"/>
    <property type="molecule type" value="Genomic_DNA"/>
</dbReference>
<dbReference type="GO" id="GO:0042602">
    <property type="term" value="F:riboflavin reductase (NADPH) activity"/>
    <property type="evidence" value="ECO:0007669"/>
    <property type="project" value="TreeGrafter"/>
</dbReference>
<dbReference type="OrthoDB" id="9792858at2"/>
<accession>A0A1X2F5E5</accession>
<dbReference type="RefSeq" id="WP_085145729.1">
    <property type="nucleotide sequence ID" value="NZ_JACKUA010000040.1"/>
</dbReference>
<dbReference type="SMART" id="SM00903">
    <property type="entry name" value="Flavin_Reduct"/>
    <property type="match status" value="1"/>
</dbReference>
<dbReference type="Pfam" id="PF01613">
    <property type="entry name" value="Flavin_Reduct"/>
    <property type="match status" value="1"/>
</dbReference>
<keyword evidence="2" id="KW-0560">Oxidoreductase</keyword>
<organism evidence="4 5">
    <name type="scientific">Mycolicibacterium wolinskyi</name>
    <dbReference type="NCBI Taxonomy" id="59750"/>
    <lineage>
        <taxon>Bacteria</taxon>
        <taxon>Bacillati</taxon>
        <taxon>Actinomycetota</taxon>
        <taxon>Actinomycetes</taxon>
        <taxon>Mycobacteriales</taxon>
        <taxon>Mycobacteriaceae</taxon>
        <taxon>Mycolicibacterium</taxon>
    </lineage>
</organism>
<dbReference type="PANTHER" id="PTHR30466:SF1">
    <property type="entry name" value="FMN REDUCTASE (NADH) RUTF"/>
    <property type="match status" value="1"/>
</dbReference>
<dbReference type="InterPro" id="IPR012349">
    <property type="entry name" value="Split_barrel_FMN-bd"/>
</dbReference>
<proteinExistence type="inferred from homology"/>
<gene>
    <name evidence="4" type="ORF">AWC31_29760</name>
</gene>
<dbReference type="Gene3D" id="2.30.110.10">
    <property type="entry name" value="Electron Transport, Fmn-binding Protein, Chain A"/>
    <property type="match status" value="1"/>
</dbReference>
<evidence type="ECO:0000313" key="5">
    <source>
        <dbReference type="Proteomes" id="UP000193964"/>
    </source>
</evidence>
<dbReference type="GO" id="GO:0010181">
    <property type="term" value="F:FMN binding"/>
    <property type="evidence" value="ECO:0007669"/>
    <property type="project" value="InterPro"/>
</dbReference>
<dbReference type="InterPro" id="IPR050268">
    <property type="entry name" value="NADH-dep_flavin_reductase"/>
</dbReference>
<sequence length="190" mass="20329">MSGRPVSDVFSRYASGVTVVTCRNANGQPHGATVTAFAAVSHTPYLCQVAMAKRSRACQFLDRQPFAVNFLGSEQMPVAMHFAGRPVDPAPTLVEGRVAPVLTTALATVSCRPWATYDAGDHLIFIGEIIDAQVAEGDPLLYYRRGFHGLSSLSQSDAWSGCSDDPLTGWFDENASFIPAHTLPVSSPIA</sequence>
<evidence type="ECO:0000256" key="1">
    <source>
        <dbReference type="ARBA" id="ARBA00008898"/>
    </source>
</evidence>
<evidence type="ECO:0000313" key="4">
    <source>
        <dbReference type="EMBL" id="ORX13637.1"/>
    </source>
</evidence>
<dbReference type="AlphaFoldDB" id="A0A1X2F5E5"/>
<dbReference type="InterPro" id="IPR002563">
    <property type="entry name" value="Flavin_Rdtase-like_dom"/>
</dbReference>
<protein>
    <submittedName>
        <fullName evidence="4">Flavin reductase</fullName>
    </submittedName>
</protein>
<dbReference type="SUPFAM" id="SSF50475">
    <property type="entry name" value="FMN-binding split barrel"/>
    <property type="match status" value="1"/>
</dbReference>
<comment type="caution">
    <text evidence="4">The sequence shown here is derived from an EMBL/GenBank/DDBJ whole genome shotgun (WGS) entry which is preliminary data.</text>
</comment>
<feature type="domain" description="Flavin reductase like" evidence="3">
    <location>
        <begin position="10"/>
        <end position="149"/>
    </location>
</feature>
<evidence type="ECO:0000256" key="2">
    <source>
        <dbReference type="ARBA" id="ARBA00023002"/>
    </source>
</evidence>
<comment type="similarity">
    <text evidence="1">Belongs to the non-flavoprotein flavin reductase family.</text>
</comment>